<dbReference type="OrthoDB" id="7778333at2"/>
<protein>
    <recommendedName>
        <fullName evidence="3">Hydrogenase expression/formation protein HupK</fullName>
    </recommendedName>
</protein>
<dbReference type="InterPro" id="IPR029014">
    <property type="entry name" value="NiFe-Hase_large"/>
</dbReference>
<evidence type="ECO:0000313" key="1">
    <source>
        <dbReference type="EMBL" id="OUD10237.1"/>
    </source>
</evidence>
<accession>A0A251X0M5</accession>
<evidence type="ECO:0008006" key="3">
    <source>
        <dbReference type="Google" id="ProtNLM"/>
    </source>
</evidence>
<dbReference type="RefSeq" id="WP_086449888.1">
    <property type="nucleotide sequence ID" value="NZ_MSPP01000001.1"/>
</dbReference>
<dbReference type="Gene3D" id="1.10.645.10">
    <property type="entry name" value="Cytochrome-c3 Hydrogenase, chain B"/>
    <property type="match status" value="1"/>
</dbReference>
<dbReference type="AlphaFoldDB" id="A0A251X0M5"/>
<keyword evidence="2" id="KW-1185">Reference proteome</keyword>
<proteinExistence type="predicted"/>
<name>A0A251X0M5_9RHOB</name>
<evidence type="ECO:0000313" key="2">
    <source>
        <dbReference type="Proteomes" id="UP000194664"/>
    </source>
</evidence>
<reference evidence="1 2" key="1">
    <citation type="submission" date="2016-12" db="EMBL/GenBank/DDBJ databases">
        <title>The draft genome sequence of HSLHS2.</title>
        <authorList>
            <person name="Hu D."/>
            <person name="Wang L."/>
            <person name="Shao Z."/>
        </authorList>
    </citation>
    <scope>NUCLEOTIDE SEQUENCE [LARGE SCALE GENOMIC DNA]</scope>
    <source>
        <strain evidence="1">MCCC 1A06712</strain>
    </source>
</reference>
<sequence length="284" mass="31261">MLDHRITYHVAAPQPLPLQRLFVGKTRHDAVTVLPRLFNLCRGAQDIAARIATGTDVPAKLSQTAQEEALRDHVLRLYVALPQRLGVSVDMPATWAGKPDVILTHAIGAIPKTLDDFQAWMRSSKGLAPIFAAIDAAFPNRACDTGLLHPATDDMLFSRAPMENSVAGRHADHPLMQAIADHYGHGPLWRVTARLLDLHHEPEYRDTPFGAIVTAPRGVYGLRISCETDQITDIERITPTDHLTTPDGILERSLHILPDPSKLPLLMDILDPCTPITVKEANHA</sequence>
<organism evidence="1 2">
    <name type="scientific">Marivivens niveibacter</name>
    <dbReference type="NCBI Taxonomy" id="1930667"/>
    <lineage>
        <taxon>Bacteria</taxon>
        <taxon>Pseudomonadati</taxon>
        <taxon>Pseudomonadota</taxon>
        <taxon>Alphaproteobacteria</taxon>
        <taxon>Rhodobacterales</taxon>
        <taxon>Paracoccaceae</taxon>
        <taxon>Marivivens group</taxon>
        <taxon>Marivivens</taxon>
    </lineage>
</organism>
<comment type="caution">
    <text evidence="1">The sequence shown here is derived from an EMBL/GenBank/DDBJ whole genome shotgun (WGS) entry which is preliminary data.</text>
</comment>
<dbReference type="EMBL" id="MSPP01000001">
    <property type="protein sequence ID" value="OUD10237.1"/>
    <property type="molecule type" value="Genomic_DNA"/>
</dbReference>
<gene>
    <name evidence="1" type="ORF">BVC71_01615</name>
</gene>
<dbReference type="Proteomes" id="UP000194664">
    <property type="component" value="Unassembled WGS sequence"/>
</dbReference>
<dbReference type="SUPFAM" id="SSF56762">
    <property type="entry name" value="HydB/Nqo4-like"/>
    <property type="match status" value="1"/>
</dbReference>